<dbReference type="AlphaFoldDB" id="A0A1Y2L8Y4"/>
<feature type="domain" description="Amidohydrolase-related" evidence="7">
    <location>
        <begin position="81"/>
        <end position="366"/>
    </location>
</feature>
<sequence>MNSRTNEPADLTNDKLRTRAVAAARGDAPFDILITGGELVDMVTGEIRRADIGVIGPMIASVHEPATRSDARKIISARGGFVSPGLIDSHMHIESSMVTPAIYAKTVVPRGVTTIVWDPHELGNVLGLDGVRWAIDATRDLPLRVMVLAPSCVPAAPGLEISGADFDGDAMAKLLSWPEISGVAEVMNMRGVINRDPRMTNIMQAGLASGKLVCGHARGLEGPDLAAFMTAGVSSDHELVSNDDLMAKLRAGLAIEMRGSHDHLLPGFVDTLNNLGFLPQTVTLCTDDVFPDDLSNAGGLDDVVRRLVRYGIKPEWALRAATLNAAMRLGRSDLGLIAAGRRADIVIFDDLTDFKARHVIANGETVAETGEMIKPPAALDPAPLNNTMKMDVLGVDDFRVPVTGSGNKVKIATIDRPRFTRWGTAEADVKDGYIVPPAGTTMIAVAHRHGKANSQPRVGFLSGWGEWHGAVCTTVSHDSHNVTVFGGNARDMAIAANAVIRAGGGMAVASNGKLDALLPLPLCGLVSDAPMDHVAQQFADIRTATDAIVDWQPPYLVFKALFGATLACNPGPHQTDQGIGDVTTGTLLASPILEVL</sequence>
<evidence type="ECO:0000256" key="4">
    <source>
        <dbReference type="ARBA" id="ARBA00023211"/>
    </source>
</evidence>
<evidence type="ECO:0000256" key="5">
    <source>
        <dbReference type="ARBA" id="ARBA00047720"/>
    </source>
</evidence>
<dbReference type="GO" id="GO:0006146">
    <property type="term" value="P:adenine catabolic process"/>
    <property type="evidence" value="ECO:0007669"/>
    <property type="project" value="InterPro"/>
</dbReference>
<dbReference type="Gene3D" id="2.30.40.10">
    <property type="entry name" value="Urease, subunit C, domain 1"/>
    <property type="match status" value="1"/>
</dbReference>
<dbReference type="EMBL" id="JFKB01000010">
    <property type="protein sequence ID" value="OSQ46915.1"/>
    <property type="molecule type" value="Genomic_DNA"/>
</dbReference>
<dbReference type="Gene3D" id="3.20.20.140">
    <property type="entry name" value="Metal-dependent hydrolases"/>
    <property type="match status" value="1"/>
</dbReference>
<dbReference type="InterPro" id="IPR032466">
    <property type="entry name" value="Metal_Hydrolase"/>
</dbReference>
<evidence type="ECO:0000256" key="3">
    <source>
        <dbReference type="ARBA" id="ARBA00022801"/>
    </source>
</evidence>
<dbReference type="SUPFAM" id="SSF51338">
    <property type="entry name" value="Composite domain of metallo-dependent hydrolases"/>
    <property type="match status" value="1"/>
</dbReference>
<evidence type="ECO:0000256" key="2">
    <source>
        <dbReference type="ARBA" id="ARBA00012782"/>
    </source>
</evidence>
<dbReference type="STRING" id="1293890.TALK_15215"/>
<dbReference type="InterPro" id="IPR006679">
    <property type="entry name" value="Adenine_deam"/>
</dbReference>
<evidence type="ECO:0000313" key="10">
    <source>
        <dbReference type="Proteomes" id="UP000193396"/>
    </source>
</evidence>
<comment type="catalytic activity">
    <reaction evidence="5 6">
        <text>adenine + H2O + H(+) = hypoxanthine + NH4(+)</text>
        <dbReference type="Rhea" id="RHEA:23688"/>
        <dbReference type="ChEBI" id="CHEBI:15377"/>
        <dbReference type="ChEBI" id="CHEBI:15378"/>
        <dbReference type="ChEBI" id="CHEBI:16708"/>
        <dbReference type="ChEBI" id="CHEBI:17368"/>
        <dbReference type="ChEBI" id="CHEBI:28938"/>
        <dbReference type="EC" id="3.5.4.2"/>
    </reaction>
</comment>
<dbReference type="PANTHER" id="PTHR11113">
    <property type="entry name" value="N-ACETYLGLUCOSAMINE-6-PHOSPHATE DEACETYLASE"/>
    <property type="match status" value="1"/>
</dbReference>
<evidence type="ECO:0000313" key="9">
    <source>
        <dbReference type="EMBL" id="OSQ46915.1"/>
    </source>
</evidence>
<evidence type="ECO:0000256" key="1">
    <source>
        <dbReference type="ARBA" id="ARBA00006773"/>
    </source>
</evidence>
<dbReference type="Pfam" id="PF01979">
    <property type="entry name" value="Amidohydro_1"/>
    <property type="match status" value="1"/>
</dbReference>
<dbReference type="EC" id="3.5.4.2" evidence="2 6"/>
<dbReference type="Pfam" id="PF13382">
    <property type="entry name" value="Adenine_deam_C"/>
    <property type="match status" value="1"/>
</dbReference>
<protein>
    <recommendedName>
        <fullName evidence="2 6">Adenine deaminase</fullName>
        <shortName evidence="6">Adenase</shortName>
        <shortName evidence="6">Adenine aminase</shortName>
        <ecNumber evidence="2 6">3.5.4.2</ecNumber>
    </recommendedName>
</protein>
<dbReference type="Proteomes" id="UP000193396">
    <property type="component" value="Unassembled WGS sequence"/>
</dbReference>
<comment type="caution">
    <text evidence="9">The sequence shown here is derived from an EMBL/GenBank/DDBJ whole genome shotgun (WGS) entry which is preliminary data.</text>
</comment>
<keyword evidence="10" id="KW-1185">Reference proteome</keyword>
<dbReference type="RefSeq" id="WP_085619992.1">
    <property type="nucleotide sequence ID" value="NZ_JFKB01000010.1"/>
</dbReference>
<dbReference type="SUPFAM" id="SSF51556">
    <property type="entry name" value="Metallo-dependent hydrolases"/>
    <property type="match status" value="1"/>
</dbReference>
<evidence type="ECO:0000259" key="8">
    <source>
        <dbReference type="Pfam" id="PF13382"/>
    </source>
</evidence>
<dbReference type="PANTHER" id="PTHR11113:SF2">
    <property type="entry name" value="ADENINE DEAMINASE"/>
    <property type="match status" value="1"/>
</dbReference>
<feature type="domain" description="Adenine deaminase C-terminal" evidence="8">
    <location>
        <begin position="419"/>
        <end position="584"/>
    </location>
</feature>
<keyword evidence="4 6" id="KW-0464">Manganese</keyword>
<comment type="cofactor">
    <cofactor evidence="6">
        <name>Mn(2+)</name>
        <dbReference type="ChEBI" id="CHEBI:29035"/>
    </cofactor>
</comment>
<dbReference type="InterPro" id="IPR006680">
    <property type="entry name" value="Amidohydro-rel"/>
</dbReference>
<dbReference type="OrthoDB" id="9775607at2"/>
<keyword evidence="3 6" id="KW-0378">Hydrolase</keyword>
<proteinExistence type="inferred from homology"/>
<dbReference type="InterPro" id="IPR026912">
    <property type="entry name" value="Adenine_deam_C"/>
</dbReference>
<organism evidence="9 10">
    <name type="scientific">Thalassospira alkalitolerans</name>
    <dbReference type="NCBI Taxonomy" id="1293890"/>
    <lineage>
        <taxon>Bacteria</taxon>
        <taxon>Pseudomonadati</taxon>
        <taxon>Pseudomonadota</taxon>
        <taxon>Alphaproteobacteria</taxon>
        <taxon>Rhodospirillales</taxon>
        <taxon>Thalassospiraceae</taxon>
        <taxon>Thalassospira</taxon>
    </lineage>
</organism>
<evidence type="ECO:0000256" key="6">
    <source>
        <dbReference type="HAMAP-Rule" id="MF_01518"/>
    </source>
</evidence>
<comment type="similarity">
    <text evidence="1 6">Belongs to the metallo-dependent hydrolases superfamily. Adenine deaminase family.</text>
</comment>
<accession>A0A1Y2L8Y4</accession>
<evidence type="ECO:0000259" key="7">
    <source>
        <dbReference type="Pfam" id="PF01979"/>
    </source>
</evidence>
<reference evidence="9 10" key="1">
    <citation type="submission" date="2014-03" db="EMBL/GenBank/DDBJ databases">
        <title>The draft genome sequence of Thalassospira alkalitolerans JCM 18968.</title>
        <authorList>
            <person name="Lai Q."/>
            <person name="Shao Z."/>
        </authorList>
    </citation>
    <scope>NUCLEOTIDE SEQUENCE [LARGE SCALE GENOMIC DNA]</scope>
    <source>
        <strain evidence="9 10">JCM 18968</strain>
    </source>
</reference>
<dbReference type="HAMAP" id="MF_01518">
    <property type="entry name" value="Adenine_deamin"/>
    <property type="match status" value="1"/>
</dbReference>
<gene>
    <name evidence="6" type="primary">ade</name>
    <name evidence="9" type="ORF">TALK_15215</name>
</gene>
<name>A0A1Y2L8Y4_9PROT</name>
<dbReference type="InterPro" id="IPR011059">
    <property type="entry name" value="Metal-dep_hydrolase_composite"/>
</dbReference>
<dbReference type="GO" id="GO:0000034">
    <property type="term" value="F:adenine deaminase activity"/>
    <property type="evidence" value="ECO:0007669"/>
    <property type="project" value="UniProtKB-UniRule"/>
</dbReference>